<feature type="domain" description="Reverse transcriptase Ty1/copia-type" evidence="1">
    <location>
        <begin position="7"/>
        <end position="79"/>
    </location>
</feature>
<dbReference type="PANTHER" id="PTHR11439">
    <property type="entry name" value="GAG-POL-RELATED RETROTRANSPOSON"/>
    <property type="match status" value="1"/>
</dbReference>
<comment type="caution">
    <text evidence="2">The sequence shown here is derived from an EMBL/GenBank/DDBJ whole genome shotgun (WGS) entry which is preliminary data.</text>
</comment>
<proteinExistence type="predicted"/>
<dbReference type="CDD" id="cd09272">
    <property type="entry name" value="RNase_HI_RT_Ty1"/>
    <property type="match status" value="1"/>
</dbReference>
<dbReference type="EMBL" id="JACGWL010000015">
    <property type="protein sequence ID" value="KAK4386111.1"/>
    <property type="molecule type" value="Genomic_DNA"/>
</dbReference>
<dbReference type="Pfam" id="PF07727">
    <property type="entry name" value="RVT_2"/>
    <property type="match status" value="1"/>
</dbReference>
<name>A0AAE1W3K8_9LAMI</name>
<dbReference type="AlphaFoldDB" id="A0AAE1W3K8"/>
<gene>
    <name evidence="2" type="ORF">Sango_2481700</name>
</gene>
<dbReference type="PANTHER" id="PTHR11439:SF496">
    <property type="entry name" value="RNA-DIRECTED DNA POLYMERASE"/>
    <property type="match status" value="1"/>
</dbReference>
<dbReference type="InterPro" id="IPR013103">
    <property type="entry name" value="RVT_2"/>
</dbReference>
<dbReference type="Proteomes" id="UP001289374">
    <property type="component" value="Unassembled WGS sequence"/>
</dbReference>
<evidence type="ECO:0000259" key="1">
    <source>
        <dbReference type="Pfam" id="PF07727"/>
    </source>
</evidence>
<protein>
    <submittedName>
        <fullName evidence="2">Retrovirus-related Pol polyprotein from transposon RE2</fullName>
    </submittedName>
</protein>
<sequence length="321" mass="35939">MDSMGSNQVWTLVDPPKSVKPVAYKWVYKRKLGAKGEVIALKARLMEKGYTQRPRVDFEETYSPAAIAKSIQILLAITVWVSLLLEENRKSIVSKDLSMASNKLREVETHVLMKSYGVMISSRTSMSLVCIQEGDIKAWLSTHFSMKDIAIQEAVSKIDEELERMLDIPYASAIGSISAIGNIQYAVQCTRPDVGYALSVKSFVFKLNGRVVAWKSSKQATTTDSTTETKYIAVPEAAKEAVLMKNYIKDLGVVPCIAEPVIIFCDNNGTIAQAKKPRSHQRFKHILRRYHLLRVMVSKCDVRMDQVSSAENTVDPLTKPM</sequence>
<evidence type="ECO:0000313" key="3">
    <source>
        <dbReference type="Proteomes" id="UP001289374"/>
    </source>
</evidence>
<organism evidence="2 3">
    <name type="scientific">Sesamum angolense</name>
    <dbReference type="NCBI Taxonomy" id="2727404"/>
    <lineage>
        <taxon>Eukaryota</taxon>
        <taxon>Viridiplantae</taxon>
        <taxon>Streptophyta</taxon>
        <taxon>Embryophyta</taxon>
        <taxon>Tracheophyta</taxon>
        <taxon>Spermatophyta</taxon>
        <taxon>Magnoliopsida</taxon>
        <taxon>eudicotyledons</taxon>
        <taxon>Gunneridae</taxon>
        <taxon>Pentapetalae</taxon>
        <taxon>asterids</taxon>
        <taxon>lamiids</taxon>
        <taxon>Lamiales</taxon>
        <taxon>Pedaliaceae</taxon>
        <taxon>Sesamum</taxon>
    </lineage>
</organism>
<keyword evidence="3" id="KW-1185">Reference proteome</keyword>
<reference evidence="2" key="1">
    <citation type="submission" date="2020-06" db="EMBL/GenBank/DDBJ databases">
        <authorList>
            <person name="Li T."/>
            <person name="Hu X."/>
            <person name="Zhang T."/>
            <person name="Song X."/>
            <person name="Zhang H."/>
            <person name="Dai N."/>
            <person name="Sheng W."/>
            <person name="Hou X."/>
            <person name="Wei L."/>
        </authorList>
    </citation>
    <scope>NUCLEOTIDE SEQUENCE</scope>
    <source>
        <strain evidence="2">K16</strain>
        <tissue evidence="2">Leaf</tissue>
    </source>
</reference>
<evidence type="ECO:0000313" key="2">
    <source>
        <dbReference type="EMBL" id="KAK4386111.1"/>
    </source>
</evidence>
<reference evidence="2" key="2">
    <citation type="journal article" date="2024" name="Plant">
        <title>Genomic evolution and insights into agronomic trait innovations of Sesamum species.</title>
        <authorList>
            <person name="Miao H."/>
            <person name="Wang L."/>
            <person name="Qu L."/>
            <person name="Liu H."/>
            <person name="Sun Y."/>
            <person name="Le M."/>
            <person name="Wang Q."/>
            <person name="Wei S."/>
            <person name="Zheng Y."/>
            <person name="Lin W."/>
            <person name="Duan Y."/>
            <person name="Cao H."/>
            <person name="Xiong S."/>
            <person name="Wang X."/>
            <person name="Wei L."/>
            <person name="Li C."/>
            <person name="Ma Q."/>
            <person name="Ju M."/>
            <person name="Zhao R."/>
            <person name="Li G."/>
            <person name="Mu C."/>
            <person name="Tian Q."/>
            <person name="Mei H."/>
            <person name="Zhang T."/>
            <person name="Gao T."/>
            <person name="Zhang H."/>
        </authorList>
    </citation>
    <scope>NUCLEOTIDE SEQUENCE</scope>
    <source>
        <strain evidence="2">K16</strain>
    </source>
</reference>
<accession>A0AAE1W3K8</accession>